<feature type="region of interest" description="Disordered" evidence="3">
    <location>
        <begin position="1"/>
        <end position="22"/>
    </location>
</feature>
<evidence type="ECO:0000256" key="1">
    <source>
        <dbReference type="ARBA" id="ARBA00023015"/>
    </source>
</evidence>
<dbReference type="InterPro" id="IPR027353">
    <property type="entry name" value="NET_dom"/>
</dbReference>
<accession>A0AAV0J9G3</accession>
<evidence type="ECO:0000313" key="5">
    <source>
        <dbReference type="EMBL" id="CAI0405615.1"/>
    </source>
</evidence>
<keyword evidence="2" id="KW-0804">Transcription</keyword>
<evidence type="ECO:0000256" key="3">
    <source>
        <dbReference type="SAM" id="MobiDB-lite"/>
    </source>
</evidence>
<reference evidence="5" key="1">
    <citation type="submission" date="2022-08" db="EMBL/GenBank/DDBJ databases">
        <authorList>
            <person name="Gutierrez-Valencia J."/>
        </authorList>
    </citation>
    <scope>NUCLEOTIDE SEQUENCE</scope>
</reference>
<comment type="caution">
    <text evidence="5">The sequence shown here is derived from an EMBL/GenBank/DDBJ whole genome shotgun (WGS) entry which is preliminary data.</text>
</comment>
<dbReference type="PROSITE" id="PS51525">
    <property type="entry name" value="NET"/>
    <property type="match status" value="1"/>
</dbReference>
<dbReference type="Gene3D" id="1.20.1270.220">
    <property type="match status" value="1"/>
</dbReference>
<evidence type="ECO:0000259" key="4">
    <source>
        <dbReference type="PROSITE" id="PS51525"/>
    </source>
</evidence>
<keyword evidence="1" id="KW-0805">Transcription regulation</keyword>
<gene>
    <name evidence="5" type="ORF">LITE_LOCUS12928</name>
</gene>
<dbReference type="AlphaFoldDB" id="A0AAV0J9G3"/>
<dbReference type="PANTHER" id="PTHR45926">
    <property type="entry name" value="OSJNBA0053K19.4 PROTEIN"/>
    <property type="match status" value="1"/>
</dbReference>
<dbReference type="EMBL" id="CAMGYJ010000004">
    <property type="protein sequence ID" value="CAI0405615.1"/>
    <property type="molecule type" value="Genomic_DNA"/>
</dbReference>
<dbReference type="Pfam" id="PF17035">
    <property type="entry name" value="BET"/>
    <property type="match status" value="1"/>
</dbReference>
<name>A0AAV0J9G3_9ROSI</name>
<evidence type="ECO:0000313" key="6">
    <source>
        <dbReference type="Proteomes" id="UP001154282"/>
    </source>
</evidence>
<organism evidence="5 6">
    <name type="scientific">Linum tenue</name>
    <dbReference type="NCBI Taxonomy" id="586396"/>
    <lineage>
        <taxon>Eukaryota</taxon>
        <taxon>Viridiplantae</taxon>
        <taxon>Streptophyta</taxon>
        <taxon>Embryophyta</taxon>
        <taxon>Tracheophyta</taxon>
        <taxon>Spermatophyta</taxon>
        <taxon>Magnoliopsida</taxon>
        <taxon>eudicotyledons</taxon>
        <taxon>Gunneridae</taxon>
        <taxon>Pentapetalae</taxon>
        <taxon>rosids</taxon>
        <taxon>fabids</taxon>
        <taxon>Malpighiales</taxon>
        <taxon>Linaceae</taxon>
        <taxon>Linum</taxon>
    </lineage>
</organism>
<dbReference type="Proteomes" id="UP001154282">
    <property type="component" value="Unassembled WGS sequence"/>
</dbReference>
<protein>
    <recommendedName>
        <fullName evidence="4">NET domain-containing protein</fullName>
    </recommendedName>
</protein>
<proteinExistence type="predicted"/>
<keyword evidence="6" id="KW-1185">Reference proteome</keyword>
<sequence length="138" mass="15817">MRMPSRVKRSKPKANHHDKRKMSLEETYKLGVGLETLPQQKLEQVVQIAKKRNCHLRQDGDVIVLDLDTLDTETLWELDRFLHIFKKLARKTIRRRQAAVMGGNSTASIGCVSEGNKLCSQFRTMLKVDSTNSNNLLI</sequence>
<evidence type="ECO:0000256" key="2">
    <source>
        <dbReference type="ARBA" id="ARBA00023163"/>
    </source>
</evidence>
<feature type="domain" description="NET" evidence="4">
    <location>
        <begin position="12"/>
        <end position="93"/>
    </location>
</feature>
<dbReference type="InterPro" id="IPR038336">
    <property type="entry name" value="NET_sf"/>
</dbReference>
<feature type="compositionally biased region" description="Basic residues" evidence="3">
    <location>
        <begin position="1"/>
        <end position="20"/>
    </location>
</feature>